<reference evidence="1" key="1">
    <citation type="journal article" date="2014" name="Front. Microbiol.">
        <title>High frequency of phylogenetically diverse reductive dehalogenase-homologous genes in deep subseafloor sedimentary metagenomes.</title>
        <authorList>
            <person name="Kawai M."/>
            <person name="Futagami T."/>
            <person name="Toyoda A."/>
            <person name="Takaki Y."/>
            <person name="Nishi S."/>
            <person name="Hori S."/>
            <person name="Arai W."/>
            <person name="Tsubouchi T."/>
            <person name="Morono Y."/>
            <person name="Uchiyama I."/>
            <person name="Ito T."/>
            <person name="Fujiyama A."/>
            <person name="Inagaki F."/>
            <person name="Takami H."/>
        </authorList>
    </citation>
    <scope>NUCLEOTIDE SEQUENCE</scope>
    <source>
        <strain evidence="1">Expedition CK06-06</strain>
    </source>
</reference>
<sequence length="40" mass="4339">MAKIAYGELAGMNVGQFAAEGVRYLLEVRPPTPTMDKVIT</sequence>
<protein>
    <submittedName>
        <fullName evidence="1">Uncharacterized protein</fullName>
    </submittedName>
</protein>
<name>X1BXI8_9ZZZZ</name>
<gene>
    <name evidence="1" type="ORF">S01H4_49478</name>
</gene>
<dbReference type="EMBL" id="BART01027987">
    <property type="protein sequence ID" value="GAG99750.1"/>
    <property type="molecule type" value="Genomic_DNA"/>
</dbReference>
<organism evidence="1">
    <name type="scientific">marine sediment metagenome</name>
    <dbReference type="NCBI Taxonomy" id="412755"/>
    <lineage>
        <taxon>unclassified sequences</taxon>
        <taxon>metagenomes</taxon>
        <taxon>ecological metagenomes</taxon>
    </lineage>
</organism>
<dbReference type="AlphaFoldDB" id="X1BXI8"/>
<proteinExistence type="predicted"/>
<evidence type="ECO:0000313" key="1">
    <source>
        <dbReference type="EMBL" id="GAG99750.1"/>
    </source>
</evidence>
<comment type="caution">
    <text evidence="1">The sequence shown here is derived from an EMBL/GenBank/DDBJ whole genome shotgun (WGS) entry which is preliminary data.</text>
</comment>
<accession>X1BXI8</accession>